<proteinExistence type="predicted"/>
<dbReference type="Proteomes" id="UP001230649">
    <property type="component" value="Unassembled WGS sequence"/>
</dbReference>
<dbReference type="EMBL" id="JASBWS010000015">
    <property type="protein sequence ID" value="KAJ9112429.1"/>
    <property type="molecule type" value="Genomic_DNA"/>
</dbReference>
<comment type="caution">
    <text evidence="1">The sequence shown here is derived from an EMBL/GenBank/DDBJ whole genome shotgun (WGS) entry which is preliminary data.</text>
</comment>
<keyword evidence="2" id="KW-1185">Reference proteome</keyword>
<evidence type="ECO:0000313" key="2">
    <source>
        <dbReference type="Proteomes" id="UP001230649"/>
    </source>
</evidence>
<organism evidence="1 2">
    <name type="scientific">Naganishia adeliensis</name>
    <dbReference type="NCBI Taxonomy" id="92952"/>
    <lineage>
        <taxon>Eukaryota</taxon>
        <taxon>Fungi</taxon>
        <taxon>Dikarya</taxon>
        <taxon>Basidiomycota</taxon>
        <taxon>Agaricomycotina</taxon>
        <taxon>Tremellomycetes</taxon>
        <taxon>Filobasidiales</taxon>
        <taxon>Filobasidiaceae</taxon>
        <taxon>Naganishia</taxon>
    </lineage>
</organism>
<protein>
    <submittedName>
        <fullName evidence="1">Uncharacterized protein</fullName>
    </submittedName>
</protein>
<sequence length="755" mass="83078">MDRTSDSRLWRQRASDTSTSNDSIMDITSEASDDPPSHRYSQPRNGARYQASRAADLPHTPDQQDDSGSSTGPPRSGLPHVERALRLPDFERLVQQAGMGSTSLVTPPVPTVSANAAPDDDWLRGRHTRRGLTWGSAESSFDAAQGGFRPFPLPPPPRYDIHGRSLAARGSISAQSTSMDIEEPGMDFSMASFTSPTHHTHPYATSSTLGAPPQRGIREPPTIESIEREIAYWRRNPSTVSGNPMAMVTPEMRTVPEGTGFGIPRSASFRDGPPPTSSSRSGASPAVDRAAPARHPVERSRHDEVSIRERFLEDSAAEGMDVSLSPGEERFPDPVSTSAGRSNQASMSVPRERQSNTSTSDTDTFTSPRTRAYIQNISDSLISSDVTIDRYQDATGGDGAGGHPRISEEPELELERSEDQESVGNEDDEQQEDEGDEEEDEDSTASSTRHLRDDELELLILQNLGFHGNLYAPGKIIRTEDFTESEGESDLETDGEDRGGLDDSIDALAIHSRAAPGMGDSSGAQRKRKRPSGVRRRSVFNVDKRRKQWLSEMEDRALRRGPVMGISQEEFKQGKCPRIQLFVNANRPVPLDMLDDKEWKQLIHHEISDTSWKYIPIVGAGFLPYADLAHISHPGPRLRARPRSIPTGPAHGSHHRSRHITMAMLAAAHEAVAYGQAGEEYGISVLPPDNEHYRRNVSFGNEPWEDEEHTVSDSDTEVAEQGPVKGPPHAYLEGSFGRLNVEDQRLAMEELGDFA</sequence>
<gene>
    <name evidence="1" type="ORF">QFC20_002217</name>
</gene>
<reference evidence="1" key="1">
    <citation type="submission" date="2023-04" db="EMBL/GenBank/DDBJ databases">
        <title>Draft Genome sequencing of Naganishia species isolated from polar environments using Oxford Nanopore Technology.</title>
        <authorList>
            <person name="Leo P."/>
            <person name="Venkateswaran K."/>
        </authorList>
    </citation>
    <scope>NUCLEOTIDE SEQUENCE</scope>
    <source>
        <strain evidence="1">MNA-CCFEE 5262</strain>
    </source>
</reference>
<evidence type="ECO:0000313" key="1">
    <source>
        <dbReference type="EMBL" id="KAJ9112429.1"/>
    </source>
</evidence>
<accession>A0ACC2WMI2</accession>
<name>A0ACC2WMI2_9TREE</name>